<dbReference type="InterPro" id="IPR003594">
    <property type="entry name" value="HATPase_dom"/>
</dbReference>
<evidence type="ECO:0000256" key="2">
    <source>
        <dbReference type="ARBA" id="ARBA00012438"/>
    </source>
</evidence>
<reference evidence="12 13" key="1">
    <citation type="submission" date="2023-10" db="EMBL/GenBank/DDBJ databases">
        <title>Rubellicoccus peritrichatus gen. nov., sp. nov., isolated from an algae of coral reef tank.</title>
        <authorList>
            <person name="Luo J."/>
        </authorList>
    </citation>
    <scope>NUCLEOTIDE SEQUENCE [LARGE SCALE GENOMIC DNA]</scope>
    <source>
        <strain evidence="12 13">CR14</strain>
    </source>
</reference>
<dbReference type="PANTHER" id="PTHR24421:SF10">
    <property type="entry name" value="NITRATE_NITRITE SENSOR PROTEIN NARQ"/>
    <property type="match status" value="1"/>
</dbReference>
<sequence length="243" mass="26934">MDATWTVTFISIAGIVVIGLLIVSKRMKALEKKENDQHQFSQQLLIAQEDERKRIASELHDSLGQELLAVKSRLEVISTKYSIKKSDLDELSNQMTSAIERTRNLSHDLRPPHLERFGLPSSLTTLAEEISERSGIPILTKVQQHGLSLPPEAEITLFRIAQEALINMVEHSDAGEASLYLEKTGSYVKLSISDDGRGFHSNGVSKGIHSMQERAQIIGATFECNSQLGQGTQITVEVEAKLD</sequence>
<keyword evidence="9" id="KW-1133">Transmembrane helix</keyword>
<evidence type="ECO:0000256" key="5">
    <source>
        <dbReference type="ARBA" id="ARBA00022741"/>
    </source>
</evidence>
<dbReference type="Gene3D" id="1.20.5.1930">
    <property type="match status" value="1"/>
</dbReference>
<dbReference type="InterPro" id="IPR011712">
    <property type="entry name" value="Sig_transdc_His_kin_sub3_dim/P"/>
</dbReference>
<dbReference type="GO" id="GO:0016020">
    <property type="term" value="C:membrane"/>
    <property type="evidence" value="ECO:0007669"/>
    <property type="project" value="InterPro"/>
</dbReference>
<evidence type="ECO:0000313" key="12">
    <source>
        <dbReference type="EMBL" id="WOO40891.1"/>
    </source>
</evidence>
<keyword evidence="3" id="KW-0597">Phosphoprotein</keyword>
<evidence type="ECO:0000256" key="6">
    <source>
        <dbReference type="ARBA" id="ARBA00022777"/>
    </source>
</evidence>
<dbReference type="GO" id="GO:0000155">
    <property type="term" value="F:phosphorelay sensor kinase activity"/>
    <property type="evidence" value="ECO:0007669"/>
    <property type="project" value="InterPro"/>
</dbReference>
<evidence type="ECO:0000256" key="3">
    <source>
        <dbReference type="ARBA" id="ARBA00022553"/>
    </source>
</evidence>
<evidence type="ECO:0000256" key="8">
    <source>
        <dbReference type="ARBA" id="ARBA00023012"/>
    </source>
</evidence>
<dbReference type="InterPro" id="IPR050482">
    <property type="entry name" value="Sensor_HK_TwoCompSys"/>
</dbReference>
<comment type="catalytic activity">
    <reaction evidence="1">
        <text>ATP + protein L-histidine = ADP + protein N-phospho-L-histidine.</text>
        <dbReference type="EC" id="2.7.13.3"/>
    </reaction>
</comment>
<dbReference type="InterPro" id="IPR036890">
    <property type="entry name" value="HATPase_C_sf"/>
</dbReference>
<dbReference type="Pfam" id="PF02518">
    <property type="entry name" value="HATPase_c"/>
    <property type="match status" value="1"/>
</dbReference>
<dbReference type="SUPFAM" id="SSF55874">
    <property type="entry name" value="ATPase domain of HSP90 chaperone/DNA topoisomerase II/histidine kinase"/>
    <property type="match status" value="1"/>
</dbReference>
<keyword evidence="13" id="KW-1185">Reference proteome</keyword>
<keyword evidence="4" id="KW-0808">Transferase</keyword>
<dbReference type="GO" id="GO:0046983">
    <property type="term" value="F:protein dimerization activity"/>
    <property type="evidence" value="ECO:0007669"/>
    <property type="project" value="InterPro"/>
</dbReference>
<dbReference type="CDD" id="cd16917">
    <property type="entry name" value="HATPase_UhpB-NarQ-NarX-like"/>
    <property type="match status" value="1"/>
</dbReference>
<proteinExistence type="predicted"/>
<evidence type="ECO:0000259" key="11">
    <source>
        <dbReference type="Pfam" id="PF07730"/>
    </source>
</evidence>
<feature type="domain" description="Signal transduction histidine kinase subgroup 3 dimerisation and phosphoacceptor" evidence="11">
    <location>
        <begin position="51"/>
        <end position="113"/>
    </location>
</feature>
<dbReference type="RefSeq" id="WP_317833136.1">
    <property type="nucleotide sequence ID" value="NZ_CP136920.1"/>
</dbReference>
<evidence type="ECO:0000256" key="9">
    <source>
        <dbReference type="SAM" id="Phobius"/>
    </source>
</evidence>
<dbReference type="Gene3D" id="3.30.565.10">
    <property type="entry name" value="Histidine kinase-like ATPase, C-terminal domain"/>
    <property type="match status" value="1"/>
</dbReference>
<keyword evidence="7" id="KW-0067">ATP-binding</keyword>
<dbReference type="GO" id="GO:0005524">
    <property type="term" value="F:ATP binding"/>
    <property type="evidence" value="ECO:0007669"/>
    <property type="project" value="UniProtKB-KW"/>
</dbReference>
<feature type="transmembrane region" description="Helical" evidence="9">
    <location>
        <begin position="6"/>
        <end position="23"/>
    </location>
</feature>
<keyword evidence="6 12" id="KW-0418">Kinase</keyword>
<dbReference type="EC" id="2.7.13.3" evidence="2"/>
<dbReference type="KEGG" id="puo:RZN69_19885"/>
<dbReference type="PANTHER" id="PTHR24421">
    <property type="entry name" value="NITRATE/NITRITE SENSOR PROTEIN NARX-RELATED"/>
    <property type="match status" value="1"/>
</dbReference>
<evidence type="ECO:0000313" key="13">
    <source>
        <dbReference type="Proteomes" id="UP001304300"/>
    </source>
</evidence>
<gene>
    <name evidence="12" type="ORF">RZN69_19885</name>
</gene>
<feature type="domain" description="Histidine kinase/HSP90-like ATPase" evidence="10">
    <location>
        <begin position="154"/>
        <end position="239"/>
    </location>
</feature>
<evidence type="ECO:0000256" key="7">
    <source>
        <dbReference type="ARBA" id="ARBA00022840"/>
    </source>
</evidence>
<evidence type="ECO:0000256" key="4">
    <source>
        <dbReference type="ARBA" id="ARBA00022679"/>
    </source>
</evidence>
<dbReference type="AlphaFoldDB" id="A0AAQ3QT38"/>
<keyword evidence="9" id="KW-0812">Transmembrane</keyword>
<keyword evidence="5" id="KW-0547">Nucleotide-binding</keyword>
<protein>
    <recommendedName>
        <fullName evidence="2">histidine kinase</fullName>
        <ecNumber evidence="2">2.7.13.3</ecNumber>
    </recommendedName>
</protein>
<organism evidence="12 13">
    <name type="scientific">Rubellicoccus peritrichatus</name>
    <dbReference type="NCBI Taxonomy" id="3080537"/>
    <lineage>
        <taxon>Bacteria</taxon>
        <taxon>Pseudomonadati</taxon>
        <taxon>Verrucomicrobiota</taxon>
        <taxon>Opitutia</taxon>
        <taxon>Puniceicoccales</taxon>
        <taxon>Cerasicoccaceae</taxon>
        <taxon>Rubellicoccus</taxon>
    </lineage>
</organism>
<dbReference type="Pfam" id="PF07730">
    <property type="entry name" value="HisKA_3"/>
    <property type="match status" value="1"/>
</dbReference>
<evidence type="ECO:0000256" key="1">
    <source>
        <dbReference type="ARBA" id="ARBA00000085"/>
    </source>
</evidence>
<dbReference type="EMBL" id="CP136920">
    <property type="protein sequence ID" value="WOO40891.1"/>
    <property type="molecule type" value="Genomic_DNA"/>
</dbReference>
<name>A0AAQ3QT38_9BACT</name>
<dbReference type="Proteomes" id="UP001304300">
    <property type="component" value="Chromosome"/>
</dbReference>
<keyword evidence="9" id="KW-0472">Membrane</keyword>
<accession>A0AAQ3QT38</accession>
<keyword evidence="8" id="KW-0902">Two-component regulatory system</keyword>
<evidence type="ECO:0000259" key="10">
    <source>
        <dbReference type="Pfam" id="PF02518"/>
    </source>
</evidence>